<accession>A0A327KW32</accession>
<dbReference type="FunFam" id="1.10.45.10:FF:000001">
    <property type="entry name" value="D-lactate dehydrogenase mitochondrial"/>
    <property type="match status" value="1"/>
</dbReference>
<dbReference type="AlphaFoldDB" id="A0A327KW32"/>
<organism evidence="6 7">
    <name type="scientific">Rhodoplanes roseus</name>
    <dbReference type="NCBI Taxonomy" id="29409"/>
    <lineage>
        <taxon>Bacteria</taxon>
        <taxon>Pseudomonadati</taxon>
        <taxon>Pseudomonadota</taxon>
        <taxon>Alphaproteobacteria</taxon>
        <taxon>Hyphomicrobiales</taxon>
        <taxon>Nitrobacteraceae</taxon>
        <taxon>Rhodoplanes</taxon>
    </lineage>
</organism>
<evidence type="ECO:0000256" key="2">
    <source>
        <dbReference type="ARBA" id="ARBA00008000"/>
    </source>
</evidence>
<dbReference type="Gene3D" id="3.30.43.10">
    <property type="entry name" value="Uridine Diphospho-n-acetylenolpyruvylglucosamine Reductase, domain 2"/>
    <property type="match status" value="1"/>
</dbReference>
<evidence type="ECO:0000256" key="3">
    <source>
        <dbReference type="ARBA" id="ARBA00022630"/>
    </source>
</evidence>
<dbReference type="Gene3D" id="3.30.465.10">
    <property type="match status" value="1"/>
</dbReference>
<keyword evidence="7" id="KW-1185">Reference proteome</keyword>
<comment type="caution">
    <text evidence="6">The sequence shown here is derived from an EMBL/GenBank/DDBJ whole genome shotgun (WGS) entry which is preliminary data.</text>
</comment>
<name>A0A327KW32_9BRAD</name>
<dbReference type="OrthoDB" id="9809290at2"/>
<comment type="cofactor">
    <cofactor evidence="1">
        <name>FAD</name>
        <dbReference type="ChEBI" id="CHEBI:57692"/>
    </cofactor>
</comment>
<dbReference type="Pfam" id="PF01565">
    <property type="entry name" value="FAD_binding_4"/>
    <property type="match status" value="1"/>
</dbReference>
<reference evidence="6 7" key="1">
    <citation type="submission" date="2017-07" db="EMBL/GenBank/DDBJ databases">
        <title>Draft Genome Sequences of Select Purple Nonsulfur Bacteria.</title>
        <authorList>
            <person name="Lasarre B."/>
            <person name="Mckinlay J.B."/>
        </authorList>
    </citation>
    <scope>NUCLEOTIDE SEQUENCE [LARGE SCALE GENOMIC DNA]</scope>
    <source>
        <strain evidence="6 7">DSM 5909</strain>
    </source>
</reference>
<evidence type="ECO:0000256" key="1">
    <source>
        <dbReference type="ARBA" id="ARBA00001974"/>
    </source>
</evidence>
<evidence type="ECO:0000259" key="5">
    <source>
        <dbReference type="PROSITE" id="PS51387"/>
    </source>
</evidence>
<dbReference type="SUPFAM" id="SSF55103">
    <property type="entry name" value="FAD-linked oxidases, C-terminal domain"/>
    <property type="match status" value="1"/>
</dbReference>
<dbReference type="InterPro" id="IPR004113">
    <property type="entry name" value="FAD-bd_oxidored_4_C"/>
</dbReference>
<sequence>MTMPFRPPVSPEQVARFVAIVGESHAVTDPAEQAAYLEEPRGLYRGRTPAVLRPGTVDEVAAIMALATELGVPVVPQGGNTGLVGGQIPQSGEILVSTKRLDRIREIDPASSTMTVEAGVVLQAAQAAAAGVDRLFPLSLGAEGSCTIGGNLSSNAGGTAALAYGVARDLVLGLEVVLPDGRVWHGLNKLKKDNTGYDLRHLFMGAEGTLGVITAAVLKLFPAPRSIETAFLGLASPEAALALLGLVQERAGGSVTSFELLARICLDMALRHGTGLRDPLAGQHPWYVLIELSSGAREGLRDLLEETLALGIEQGLIVDAVMAESLEHRNAFWRMREFVSDAQRYEGGSIKQDVSVPVAAVPDFIHAASAAVTALIPGCRPVPFGHLGDGNIHFNVSQPVGADKAAFLARWDEISNAVFAEVLSRGGSISAEHGIGVMKRDYLPRIKDPVAMALMRSIKATLDPKGILNPGKVV</sequence>
<dbReference type="RefSeq" id="WP_111420758.1">
    <property type="nucleotide sequence ID" value="NZ_NPEX01000161.1"/>
</dbReference>
<dbReference type="Gene3D" id="1.10.45.10">
    <property type="entry name" value="Vanillyl-alcohol Oxidase, Chain A, domain 4"/>
    <property type="match status" value="1"/>
</dbReference>
<dbReference type="Gene3D" id="3.30.70.2740">
    <property type="match status" value="1"/>
</dbReference>
<evidence type="ECO:0000313" key="7">
    <source>
        <dbReference type="Proteomes" id="UP000249130"/>
    </source>
</evidence>
<dbReference type="InterPro" id="IPR016166">
    <property type="entry name" value="FAD-bd_PCMH"/>
</dbReference>
<dbReference type="InterPro" id="IPR016169">
    <property type="entry name" value="FAD-bd_PCMH_sub2"/>
</dbReference>
<dbReference type="SUPFAM" id="SSF56176">
    <property type="entry name" value="FAD-binding/transporter-associated domain-like"/>
    <property type="match status" value="1"/>
</dbReference>
<feature type="domain" description="FAD-binding PCMH-type" evidence="5">
    <location>
        <begin position="44"/>
        <end position="223"/>
    </location>
</feature>
<proteinExistence type="inferred from homology"/>
<dbReference type="PROSITE" id="PS51387">
    <property type="entry name" value="FAD_PCMH"/>
    <property type="match status" value="1"/>
</dbReference>
<gene>
    <name evidence="6" type="ORF">CH341_19970</name>
</gene>
<protein>
    <submittedName>
        <fullName evidence="6">Hydroxyacid dehydrogenase</fullName>
    </submittedName>
</protein>
<dbReference type="Gene3D" id="3.30.70.2190">
    <property type="match status" value="1"/>
</dbReference>
<dbReference type="InterPro" id="IPR051264">
    <property type="entry name" value="FAD-oxidored/transferase_4"/>
</dbReference>
<dbReference type="PANTHER" id="PTHR43716:SF2">
    <property type="entry name" value="BLL6224 PROTEIN"/>
    <property type="match status" value="1"/>
</dbReference>
<evidence type="ECO:0000313" key="6">
    <source>
        <dbReference type="EMBL" id="RAI42296.1"/>
    </source>
</evidence>
<dbReference type="EMBL" id="NPEX01000161">
    <property type="protein sequence ID" value="RAI42296.1"/>
    <property type="molecule type" value="Genomic_DNA"/>
</dbReference>
<dbReference type="InterPro" id="IPR016171">
    <property type="entry name" value="Vanillyl_alc_oxidase_C-sub2"/>
</dbReference>
<dbReference type="InterPro" id="IPR016164">
    <property type="entry name" value="FAD-linked_Oxase-like_C"/>
</dbReference>
<dbReference type="Pfam" id="PF02913">
    <property type="entry name" value="FAD-oxidase_C"/>
    <property type="match status" value="1"/>
</dbReference>
<dbReference type="InterPro" id="IPR006094">
    <property type="entry name" value="Oxid_FAD_bind_N"/>
</dbReference>
<evidence type="ECO:0000256" key="4">
    <source>
        <dbReference type="ARBA" id="ARBA00022827"/>
    </source>
</evidence>
<keyword evidence="3" id="KW-0285">Flavoprotein</keyword>
<dbReference type="GO" id="GO:0003824">
    <property type="term" value="F:catalytic activity"/>
    <property type="evidence" value="ECO:0007669"/>
    <property type="project" value="InterPro"/>
</dbReference>
<keyword evidence="4" id="KW-0274">FAD</keyword>
<dbReference type="InterPro" id="IPR036318">
    <property type="entry name" value="FAD-bd_PCMH-like_sf"/>
</dbReference>
<dbReference type="GO" id="GO:0071949">
    <property type="term" value="F:FAD binding"/>
    <property type="evidence" value="ECO:0007669"/>
    <property type="project" value="InterPro"/>
</dbReference>
<comment type="similarity">
    <text evidence="2">Belongs to the FAD-binding oxidoreductase/transferase type 4 family.</text>
</comment>
<dbReference type="InterPro" id="IPR016167">
    <property type="entry name" value="FAD-bd_PCMH_sub1"/>
</dbReference>
<dbReference type="GO" id="GO:0022904">
    <property type="term" value="P:respiratory electron transport chain"/>
    <property type="evidence" value="ECO:0007669"/>
    <property type="project" value="TreeGrafter"/>
</dbReference>
<dbReference type="Proteomes" id="UP000249130">
    <property type="component" value="Unassembled WGS sequence"/>
</dbReference>
<dbReference type="PANTHER" id="PTHR43716">
    <property type="entry name" value="D-2-HYDROXYGLUTARATE DEHYDROGENASE, MITOCHONDRIAL"/>
    <property type="match status" value="1"/>
</dbReference>